<gene>
    <name evidence="2" type="ORF">Y958_27130</name>
</gene>
<dbReference type="EMBL" id="CP022112">
    <property type="protein sequence ID" value="ASG24541.1"/>
    <property type="molecule type" value="Genomic_DNA"/>
</dbReference>
<keyword evidence="1" id="KW-0472">Membrane</keyword>
<keyword evidence="3" id="KW-1185">Reference proteome</keyword>
<evidence type="ECO:0000313" key="3">
    <source>
        <dbReference type="Proteomes" id="UP000197153"/>
    </source>
</evidence>
<reference evidence="2 3" key="1">
    <citation type="submission" date="2017-06" db="EMBL/GenBank/DDBJ databases">
        <title>Complete genome sequence of Nitrospirillum amazonense strain CBAmC, an endophytic nitrogen-fixing and plant growth-promoting bacterium, isolated from sugarcane.</title>
        <authorList>
            <person name="Schwab S."/>
            <person name="dos Santos Teixeira K.R."/>
            <person name="Simoes Araujo J.L."/>
            <person name="Soares Vidal M."/>
            <person name="Borges de Freitas H.R."/>
            <person name="Rivello Crivelaro A.L."/>
            <person name="Bueno de Camargo Nunes A."/>
            <person name="dos Santos C.M."/>
            <person name="Palmeira da Silva Rosa D."/>
            <person name="da Silva Padilha D."/>
            <person name="da Silva E."/>
            <person name="Araujo Terra L."/>
            <person name="Soares Mendes V."/>
            <person name="Farinelli L."/>
            <person name="Magalhaes Cruz L."/>
            <person name="Baldani J.I."/>
        </authorList>
    </citation>
    <scope>NUCLEOTIDE SEQUENCE [LARGE SCALE GENOMIC DNA]</scope>
    <source>
        <strain evidence="2 3">CBAmC</strain>
    </source>
</reference>
<evidence type="ECO:0000256" key="1">
    <source>
        <dbReference type="SAM" id="Phobius"/>
    </source>
</evidence>
<keyword evidence="1" id="KW-1133">Transmembrane helix</keyword>
<keyword evidence="1" id="KW-0812">Transmembrane</keyword>
<feature type="transmembrane region" description="Helical" evidence="1">
    <location>
        <begin position="66"/>
        <end position="85"/>
    </location>
</feature>
<dbReference type="Proteomes" id="UP000197153">
    <property type="component" value="Chromosome 3"/>
</dbReference>
<feature type="transmembrane region" description="Helical" evidence="1">
    <location>
        <begin position="6"/>
        <end position="23"/>
    </location>
</feature>
<feature type="transmembrane region" description="Helical" evidence="1">
    <location>
        <begin position="35"/>
        <end position="54"/>
    </location>
</feature>
<dbReference type="RefSeq" id="WP_040842884.1">
    <property type="nucleotide sequence ID" value="NZ_CP022112.1"/>
</dbReference>
<dbReference type="Pfam" id="PF19447">
    <property type="entry name" value="DUF5985"/>
    <property type="match status" value="1"/>
</dbReference>
<name>A0A248K1D6_9PROT</name>
<proteinExistence type="predicted"/>
<evidence type="ECO:0000313" key="2">
    <source>
        <dbReference type="EMBL" id="ASG24541.1"/>
    </source>
</evidence>
<dbReference type="AlphaFoldDB" id="A0A248K1D6"/>
<dbReference type="KEGG" id="nao:Y958_27130"/>
<organism evidence="2 3">
    <name type="scientific">Nitrospirillum viridazoti CBAmc</name>
    <dbReference type="NCBI Taxonomy" id="1441467"/>
    <lineage>
        <taxon>Bacteria</taxon>
        <taxon>Pseudomonadati</taxon>
        <taxon>Pseudomonadota</taxon>
        <taxon>Alphaproteobacteria</taxon>
        <taxon>Rhodospirillales</taxon>
        <taxon>Azospirillaceae</taxon>
        <taxon>Nitrospirillum</taxon>
        <taxon>Nitrospirillum viridazoti</taxon>
    </lineage>
</organism>
<sequence>MPTLAAVVYLLCGATSFLCMVLLIRKYLQDRSRLLLWSALCFTGLAINNFLLFLDFVVLPDIDLRPLRTVTALVSVGILLVGLIWETE</sequence>
<accession>A0A248K1D6</accession>
<dbReference type="InterPro" id="IPR046027">
    <property type="entry name" value="DUF5985"/>
</dbReference>
<protein>
    <submittedName>
        <fullName evidence="2">Uncharacterized protein</fullName>
    </submittedName>
</protein>